<feature type="transmembrane region" description="Helical" evidence="1">
    <location>
        <begin position="20"/>
        <end position="38"/>
    </location>
</feature>
<dbReference type="EMBL" id="LWQU01000095">
    <property type="protein sequence ID" value="OAN55717.1"/>
    <property type="molecule type" value="Genomic_DNA"/>
</dbReference>
<feature type="transmembrane region" description="Helical" evidence="1">
    <location>
        <begin position="246"/>
        <end position="265"/>
    </location>
</feature>
<feature type="transmembrane region" description="Helical" evidence="1">
    <location>
        <begin position="59"/>
        <end position="84"/>
    </location>
</feature>
<protein>
    <submittedName>
        <fullName evidence="2">ABC transporter</fullName>
    </submittedName>
</protein>
<keyword evidence="3" id="KW-1185">Reference proteome</keyword>
<keyword evidence="1" id="KW-0472">Membrane</keyword>
<dbReference type="STRING" id="1437059.A6A05_08160"/>
<gene>
    <name evidence="2" type="ORF">A6A05_08160</name>
</gene>
<feature type="transmembrane region" description="Helical" evidence="1">
    <location>
        <begin position="172"/>
        <end position="194"/>
    </location>
</feature>
<proteinExistence type="predicted"/>
<dbReference type="InterPro" id="IPR030802">
    <property type="entry name" value="Permease_MalE"/>
</dbReference>
<evidence type="ECO:0000313" key="2">
    <source>
        <dbReference type="EMBL" id="OAN55717.1"/>
    </source>
</evidence>
<feature type="transmembrane region" description="Helical" evidence="1">
    <location>
        <begin position="147"/>
        <end position="166"/>
    </location>
</feature>
<dbReference type="RefSeq" id="WP_068497874.1">
    <property type="nucleotide sequence ID" value="NZ_LWQU01000095.1"/>
</dbReference>
<dbReference type="OrthoDB" id="9806241at2"/>
<comment type="caution">
    <text evidence="2">The sequence shown here is derived from an EMBL/GenBank/DDBJ whole genome shotgun (WGS) entry which is preliminary data.</text>
</comment>
<dbReference type="Proteomes" id="UP000078543">
    <property type="component" value="Unassembled WGS sequence"/>
</dbReference>
<feature type="transmembrane region" description="Helical" evidence="1">
    <location>
        <begin position="206"/>
        <end position="226"/>
    </location>
</feature>
<evidence type="ECO:0000313" key="3">
    <source>
        <dbReference type="Proteomes" id="UP000078543"/>
    </source>
</evidence>
<organism evidence="2 3">
    <name type="scientific">Magnetospirillum moscoviense</name>
    <dbReference type="NCBI Taxonomy" id="1437059"/>
    <lineage>
        <taxon>Bacteria</taxon>
        <taxon>Pseudomonadati</taxon>
        <taxon>Pseudomonadota</taxon>
        <taxon>Alphaproteobacteria</taxon>
        <taxon>Rhodospirillales</taxon>
        <taxon>Rhodospirillaceae</taxon>
        <taxon>Magnetospirillum</taxon>
    </lineage>
</organism>
<evidence type="ECO:0000256" key="1">
    <source>
        <dbReference type="SAM" id="Phobius"/>
    </source>
</evidence>
<keyword evidence="1" id="KW-1133">Transmembrane helix</keyword>
<keyword evidence="1" id="KW-0812">Transmembrane</keyword>
<accession>A0A178MXB7</accession>
<sequence length="266" mass="27939">MRDRVLDVLENVGRATTRGVAELGFAASLLGQSVYWLVLGRARKQPVRLAPIFAQAMDIGIAALPIITVLAATIGLMLAIQGIYTLKTFGAESRVTLGVALSTVREFSPLITGILVAGRSGSALAARLGTMRINQEIDSLTVMGISPVRFLVVPPLVAMVVLMPLLTLWADLVGLAAAGLYIAVELQTTFAAYADEVLSLLKLNDLLHGLAKSAIFAVLVTIVGVVNGASVTGGAEGVGRMTTRSVVHAISAIVVTDMLFVFMVTR</sequence>
<dbReference type="Pfam" id="PF02405">
    <property type="entry name" value="MlaE"/>
    <property type="match status" value="1"/>
</dbReference>
<dbReference type="GO" id="GO:0005548">
    <property type="term" value="F:phospholipid transporter activity"/>
    <property type="evidence" value="ECO:0007669"/>
    <property type="project" value="TreeGrafter"/>
</dbReference>
<reference evidence="2 3" key="1">
    <citation type="submission" date="2016-04" db="EMBL/GenBank/DDBJ databases">
        <title>Draft genome sequence of freshwater magnetotactic bacteria Magnetospirillum marisnigri SP-1 and Magnetospirillum moscoviense BB-1.</title>
        <authorList>
            <person name="Koziaeva V."/>
            <person name="Dziuba M.V."/>
            <person name="Ivanov T.M."/>
            <person name="Kuznetsov B."/>
            <person name="Grouzdev D.S."/>
        </authorList>
    </citation>
    <scope>NUCLEOTIDE SEQUENCE [LARGE SCALE GENOMIC DNA]</scope>
    <source>
        <strain evidence="2 3">BB-1</strain>
    </source>
</reference>
<name>A0A178MXB7_9PROT</name>
<dbReference type="AlphaFoldDB" id="A0A178MXB7"/>
<dbReference type="GO" id="GO:0043190">
    <property type="term" value="C:ATP-binding cassette (ABC) transporter complex"/>
    <property type="evidence" value="ECO:0007669"/>
    <property type="project" value="InterPro"/>
</dbReference>
<dbReference type="PANTHER" id="PTHR30188">
    <property type="entry name" value="ABC TRANSPORTER PERMEASE PROTEIN-RELATED"/>
    <property type="match status" value="1"/>
</dbReference>